<dbReference type="SUPFAM" id="SSF46785">
    <property type="entry name" value="Winged helix' DNA-binding domain"/>
    <property type="match status" value="1"/>
</dbReference>
<dbReference type="InterPro" id="IPR000835">
    <property type="entry name" value="HTH_MarR-typ"/>
</dbReference>
<dbReference type="PRINTS" id="PR00598">
    <property type="entry name" value="HTHMARR"/>
</dbReference>
<keyword evidence="9" id="KW-1185">Reference proteome</keyword>
<dbReference type="PANTHER" id="PTHR33164:SF5">
    <property type="entry name" value="ORGANIC HYDROPEROXIDE RESISTANCE TRANSCRIPTIONAL REGULATOR"/>
    <property type="match status" value="1"/>
</dbReference>
<keyword evidence="5" id="KW-0804">Transcription</keyword>
<dbReference type="GO" id="GO:0005737">
    <property type="term" value="C:cytoplasm"/>
    <property type="evidence" value="ECO:0007669"/>
    <property type="project" value="UniProtKB-SubCell"/>
</dbReference>
<dbReference type="InterPro" id="IPR036390">
    <property type="entry name" value="WH_DNA-bd_sf"/>
</dbReference>
<reference evidence="8 9" key="1">
    <citation type="submission" date="2018-12" db="EMBL/GenBank/DDBJ databases">
        <title>The whole draft genome of Aquabacterium sp. SJQ9.</title>
        <authorList>
            <person name="Sun L."/>
            <person name="Gao X."/>
            <person name="Chen W."/>
            <person name="Huang K."/>
        </authorList>
    </citation>
    <scope>NUCLEOTIDE SEQUENCE [LARGE SCALE GENOMIC DNA]</scope>
    <source>
        <strain evidence="8 9">SJQ9</strain>
    </source>
</reference>
<dbReference type="SMART" id="SM00347">
    <property type="entry name" value="HTH_MARR"/>
    <property type="match status" value="1"/>
</dbReference>
<evidence type="ECO:0000313" key="8">
    <source>
        <dbReference type="EMBL" id="RRS03576.1"/>
    </source>
</evidence>
<dbReference type="Proteomes" id="UP000269265">
    <property type="component" value="Unassembled WGS sequence"/>
</dbReference>
<dbReference type="InterPro" id="IPR036388">
    <property type="entry name" value="WH-like_DNA-bd_sf"/>
</dbReference>
<evidence type="ECO:0000256" key="6">
    <source>
        <dbReference type="SAM" id="MobiDB-lite"/>
    </source>
</evidence>
<dbReference type="RefSeq" id="WP_125244107.1">
    <property type="nucleotide sequence ID" value="NZ_RSED01000011.1"/>
</dbReference>
<evidence type="ECO:0000313" key="9">
    <source>
        <dbReference type="Proteomes" id="UP000269265"/>
    </source>
</evidence>
<dbReference type="InterPro" id="IPR055166">
    <property type="entry name" value="Transc_reg_Sar_Rot_HTH"/>
</dbReference>
<evidence type="ECO:0000256" key="3">
    <source>
        <dbReference type="ARBA" id="ARBA00023015"/>
    </source>
</evidence>
<dbReference type="Pfam" id="PF22381">
    <property type="entry name" value="Staph_reg_Sar_Rot"/>
    <property type="match status" value="1"/>
</dbReference>
<dbReference type="PROSITE" id="PS50995">
    <property type="entry name" value="HTH_MARR_2"/>
    <property type="match status" value="1"/>
</dbReference>
<evidence type="ECO:0000256" key="5">
    <source>
        <dbReference type="ARBA" id="ARBA00023163"/>
    </source>
</evidence>
<dbReference type="GO" id="GO:0006950">
    <property type="term" value="P:response to stress"/>
    <property type="evidence" value="ECO:0007669"/>
    <property type="project" value="TreeGrafter"/>
</dbReference>
<feature type="region of interest" description="Disordered" evidence="6">
    <location>
        <begin position="1"/>
        <end position="20"/>
    </location>
</feature>
<accession>A0A426V9G2</accession>
<dbReference type="OrthoDB" id="9806864at2"/>
<comment type="subcellular location">
    <subcellularLocation>
        <location evidence="1">Cytoplasm</location>
    </subcellularLocation>
</comment>
<feature type="domain" description="HTH marR-type" evidence="7">
    <location>
        <begin position="36"/>
        <end position="170"/>
    </location>
</feature>
<dbReference type="GO" id="GO:0003677">
    <property type="term" value="F:DNA binding"/>
    <property type="evidence" value="ECO:0007669"/>
    <property type="project" value="UniProtKB-KW"/>
</dbReference>
<dbReference type="EMBL" id="RSED01000011">
    <property type="protein sequence ID" value="RRS03576.1"/>
    <property type="molecule type" value="Genomic_DNA"/>
</dbReference>
<dbReference type="Gene3D" id="1.10.10.10">
    <property type="entry name" value="Winged helix-like DNA-binding domain superfamily/Winged helix DNA-binding domain"/>
    <property type="match status" value="1"/>
</dbReference>
<organism evidence="8 9">
    <name type="scientific">Aquabacterium soli</name>
    <dbReference type="NCBI Taxonomy" id="2493092"/>
    <lineage>
        <taxon>Bacteria</taxon>
        <taxon>Pseudomonadati</taxon>
        <taxon>Pseudomonadota</taxon>
        <taxon>Betaproteobacteria</taxon>
        <taxon>Burkholderiales</taxon>
        <taxon>Aquabacterium</taxon>
    </lineage>
</organism>
<dbReference type="AlphaFoldDB" id="A0A426V9G2"/>
<keyword evidence="2" id="KW-0963">Cytoplasm</keyword>
<dbReference type="PANTHER" id="PTHR33164">
    <property type="entry name" value="TRANSCRIPTIONAL REGULATOR, MARR FAMILY"/>
    <property type="match status" value="1"/>
</dbReference>
<protein>
    <submittedName>
        <fullName evidence="8">MarR family transcriptional regulator</fullName>
    </submittedName>
</protein>
<dbReference type="FunFam" id="1.10.10.10:FF:000163">
    <property type="entry name" value="MarR family transcriptional regulator"/>
    <property type="match status" value="1"/>
</dbReference>
<gene>
    <name evidence="8" type="ORF">EIP75_15160</name>
</gene>
<keyword evidence="4" id="KW-0238">DNA-binding</keyword>
<sequence>MNSHPQSLPGRASSDPVPGAHAARAELDADRALLLDQQLCFALYSSSLLLTKLYKPHLDRLGLTYPQYLVMLVLWEHDDQVVHEVGDRLGLDSGTLTPLLKRMEAHGLIQRQRDVDDERRVRVRLTDEGRQLKAEARAVPQAMRCVFGGDDDEFVALRASMQALRQRLGDAPQAHEDA</sequence>
<evidence type="ECO:0000259" key="7">
    <source>
        <dbReference type="PROSITE" id="PS50995"/>
    </source>
</evidence>
<dbReference type="InterPro" id="IPR039422">
    <property type="entry name" value="MarR/SlyA-like"/>
</dbReference>
<keyword evidence="3" id="KW-0805">Transcription regulation</keyword>
<evidence type="ECO:0000256" key="2">
    <source>
        <dbReference type="ARBA" id="ARBA00022490"/>
    </source>
</evidence>
<name>A0A426V9G2_9BURK</name>
<dbReference type="GO" id="GO:0003700">
    <property type="term" value="F:DNA-binding transcription factor activity"/>
    <property type="evidence" value="ECO:0007669"/>
    <property type="project" value="InterPro"/>
</dbReference>
<comment type="caution">
    <text evidence="8">The sequence shown here is derived from an EMBL/GenBank/DDBJ whole genome shotgun (WGS) entry which is preliminary data.</text>
</comment>
<evidence type="ECO:0000256" key="1">
    <source>
        <dbReference type="ARBA" id="ARBA00004496"/>
    </source>
</evidence>
<proteinExistence type="predicted"/>
<evidence type="ECO:0000256" key="4">
    <source>
        <dbReference type="ARBA" id="ARBA00023125"/>
    </source>
</evidence>